<evidence type="ECO:0000313" key="2">
    <source>
        <dbReference type="Proteomes" id="UP001055879"/>
    </source>
</evidence>
<proteinExistence type="predicted"/>
<comment type="caution">
    <text evidence="1">The sequence shown here is derived from an EMBL/GenBank/DDBJ whole genome shotgun (WGS) entry which is preliminary data.</text>
</comment>
<keyword evidence="2" id="KW-1185">Reference proteome</keyword>
<reference evidence="1 2" key="2">
    <citation type="journal article" date="2022" name="Mol. Ecol. Resour.">
        <title>The genomes of chicory, endive, great burdock and yacon provide insights into Asteraceae paleo-polyploidization history and plant inulin production.</title>
        <authorList>
            <person name="Fan W."/>
            <person name="Wang S."/>
            <person name="Wang H."/>
            <person name="Wang A."/>
            <person name="Jiang F."/>
            <person name="Liu H."/>
            <person name="Zhao H."/>
            <person name="Xu D."/>
            <person name="Zhang Y."/>
        </authorList>
    </citation>
    <scope>NUCLEOTIDE SEQUENCE [LARGE SCALE GENOMIC DNA]</scope>
    <source>
        <strain evidence="2">cv. Niubang</strain>
    </source>
</reference>
<reference evidence="2" key="1">
    <citation type="journal article" date="2022" name="Mol. Ecol. Resour.">
        <title>The genomes of chicory, endive, great burdock and yacon provide insights into Asteraceae palaeo-polyploidization history and plant inulin production.</title>
        <authorList>
            <person name="Fan W."/>
            <person name="Wang S."/>
            <person name="Wang H."/>
            <person name="Wang A."/>
            <person name="Jiang F."/>
            <person name="Liu H."/>
            <person name="Zhao H."/>
            <person name="Xu D."/>
            <person name="Zhang Y."/>
        </authorList>
    </citation>
    <scope>NUCLEOTIDE SEQUENCE [LARGE SCALE GENOMIC DNA]</scope>
    <source>
        <strain evidence="2">cv. Niubang</strain>
    </source>
</reference>
<sequence>MLVVNAELDSMGGVDDSGAGISSTPSLQQSSDLEKTRAELRQTFTAAEKFRRELEFLQKGGDPLDLKPGNAASVSFQSTSLTDRHPEQFVTSEAKGSFAITASPHGDSVESSGRLGAPSACEPNSADNLMLFDGDNKFQEIERKPVHPHVDNTTLSKHYSQLDVGHITTGDSAVLELPKKSYKRRIRSRPNRDGARSSSTDAVPSRGGHFLPFRHASRDFKGLSHDKDHQERNCLLNSNSKPKSPNASVAQRNSVTQLEYGSDGVPAVQSTLGPAHGPYSAVLDTNPLQNTPDTHDNQPIKSNSREAPLTMASIEPEPEPVGVMDRVPLTDSVCPPHADTQMSENMAFAGPTNGFGSTEEIKSIPEDGNSGVAIPTKILDSESSCTQTSQRFDGYNGNGLPTSARVGKYTGPMGKNVVPKEAVEVECNDLVAETDDKILNIDKANSDICHPSHNEEDSAIKEEVDLKVSESALQNELKHPVSTKRVGSDGCTTPKTERKATIILGPNSISQDACSSRPQGSNDNSLRESTLSVRHSTDVAEQNACSQNNLKLATKEREDSILEEARIIEAKRKRIAELSVRTLPPERRLKSQWDFVLEEMSWLANDFAQERLWKITAAAQISRGVAVASRVRFQQHCSLQKQKEVARSSAEAVMKFWHMIQVKCKESDSRCLKRDNGNGIQGYAMRFLEYNSSQVQYNATQAPATPDSIMDLSWEDNLTEENLFYTVPPGAIEAYRKAIESHLLQFERTGSSMQDEVDASGYDALADNAFEEDEGETSTYYLPGVFEGSKSTKNAQKRRKHFKFYGARSYEMGGDLSLVQPAERTVGTQPSVLSGKRSASSLNVSIPTKRVRTASRQRIISPFNAGTSGCIQAPNRTDASSGDTNSFQDEQSTLHGGSQIPNNMEAESVGDYEKQLQFDSMEVSNRPKKKKKAKHPGSTFEHRWHLDSNFQNEQKDHTRRRLDTHQFESNGSSVASQMSNMSNPNKFMKLLVRDRGRKAKALKTPVGQPGSGSPWSLFEDQALVVLVHDMGPNWELISDAINSTLQFKCIFRKSRECKERHKILMDRNTGDGADSAEDSGSSQPYPSTLPGIPEGSARQLFQRLQGPMEEDTLKSHFEKIIVIGQKQHYRRTQNDNQDPKQLQQPHGSHAFALSQVCPNNLNGGPVLTPLELSEAISSSPDVLPVGYQGPHSGGLPVLNHGPVAPMLPGSGSTSSAPGSSNSVHGSNLPSASAPLNSSVRDGRYGIPRTGSLSVDEQQRMQQYNQMLSARNTQQSSLPPGSHSVTDRGVRMLPAGNGMGVMCGMNRSMKMARPNYQGIASPSMLSSGNILPSGTATPNPAGMHSGAGPGPGQGQGNSIMRPRDGMHMIRPNQNPEHQKVVAADLQMQQVSQGGISQGVPPFASGTSSSFPNQISQPPVQAYPLHHQQQARPISPQQSPHLLSSNSHHPHHFHGPPNPAYGMRLVKERQLQQQRLLQQQQQQFSTSNAMMLHAQPQESQLPVSSPQNSTQMQSRSSSPPVSISPMRTPVPQLPQKHPVSAPHGLVRNPQTSGNQMVKQQRQRQSQQFQQRQQAQNQQQAKLMKGGRGTMMMHQNHPTDTSQMNGFSGGQSTADKGEQQVVHHLPQSGQGSLYSGKQSLPHSSMSQPHQQKTYSGQIQAASSKELQQQKPSHSNDNNNNQNRAPSPSMVASSTPSVITSSNHHQHQSQPQQKLVNQKQAATPQKALHNRKVNPSDQPTSKLQAQAESPMSISSSSQPNTTAPMPHAPCNDANSSEKLVVSSSAAPHRKTPEMIHDSSGAVPDNAGTQFGKNSMRVSPPQTSGAGTESEHSGPVVNQAAVHRQNSSESLPNPVRNDQSTGEAQFHERKDGWQQIVFSKIG</sequence>
<dbReference type="Proteomes" id="UP001055879">
    <property type="component" value="Linkage Group LG01"/>
</dbReference>
<name>A0ACB9FNN2_ARCLA</name>
<evidence type="ECO:0000313" key="1">
    <source>
        <dbReference type="EMBL" id="KAI3772874.1"/>
    </source>
</evidence>
<accession>A0ACB9FNN2</accession>
<dbReference type="EMBL" id="CM042047">
    <property type="protein sequence ID" value="KAI3772874.1"/>
    <property type="molecule type" value="Genomic_DNA"/>
</dbReference>
<organism evidence="1 2">
    <name type="scientific">Arctium lappa</name>
    <name type="common">Greater burdock</name>
    <name type="synonym">Lappa major</name>
    <dbReference type="NCBI Taxonomy" id="4217"/>
    <lineage>
        <taxon>Eukaryota</taxon>
        <taxon>Viridiplantae</taxon>
        <taxon>Streptophyta</taxon>
        <taxon>Embryophyta</taxon>
        <taxon>Tracheophyta</taxon>
        <taxon>Spermatophyta</taxon>
        <taxon>Magnoliopsida</taxon>
        <taxon>eudicotyledons</taxon>
        <taxon>Gunneridae</taxon>
        <taxon>Pentapetalae</taxon>
        <taxon>asterids</taxon>
        <taxon>campanulids</taxon>
        <taxon>Asterales</taxon>
        <taxon>Asteraceae</taxon>
        <taxon>Carduoideae</taxon>
        <taxon>Cardueae</taxon>
        <taxon>Arctiinae</taxon>
        <taxon>Arctium</taxon>
    </lineage>
</organism>
<protein>
    <submittedName>
        <fullName evidence="1">Uncharacterized protein</fullName>
    </submittedName>
</protein>
<gene>
    <name evidence="1" type="ORF">L6452_04068</name>
</gene>